<dbReference type="InterPro" id="IPR002364">
    <property type="entry name" value="Quin_OxRdtase/zeta-crystal_CS"/>
</dbReference>
<dbReference type="SMART" id="SM00829">
    <property type="entry name" value="PKS_ER"/>
    <property type="match status" value="1"/>
</dbReference>
<dbReference type="InterPro" id="IPR047618">
    <property type="entry name" value="QOR-like"/>
</dbReference>
<dbReference type="GO" id="GO:0003960">
    <property type="term" value="F:quinone reductase (NADPH) activity"/>
    <property type="evidence" value="ECO:0007669"/>
    <property type="project" value="InterPro"/>
</dbReference>
<proteinExistence type="predicted"/>
<dbReference type="STRING" id="343013.SAMN04489707_101135"/>
<dbReference type="PANTHER" id="PTHR48106">
    <property type="entry name" value="QUINONE OXIDOREDUCTASE PIG3-RELATED"/>
    <property type="match status" value="1"/>
</dbReference>
<evidence type="ECO:0000256" key="1">
    <source>
        <dbReference type="ARBA" id="ARBA00022857"/>
    </source>
</evidence>
<dbReference type="CDD" id="cd05286">
    <property type="entry name" value="QOR2"/>
    <property type="match status" value="1"/>
</dbReference>
<dbReference type="AlphaFoldDB" id="A0A1I7HL55"/>
<keyword evidence="1" id="KW-0521">NADP</keyword>
<dbReference type="FunFam" id="3.40.50.720:FF:000053">
    <property type="entry name" value="Quinone oxidoreductase 1"/>
    <property type="match status" value="1"/>
</dbReference>
<organism evidence="4 5">
    <name type="scientific">Paenacidovorax caeni</name>
    <dbReference type="NCBI Taxonomy" id="343013"/>
    <lineage>
        <taxon>Bacteria</taxon>
        <taxon>Pseudomonadati</taxon>
        <taxon>Pseudomonadota</taxon>
        <taxon>Betaproteobacteria</taxon>
        <taxon>Burkholderiales</taxon>
        <taxon>Comamonadaceae</taxon>
        <taxon>Paenacidovorax</taxon>
    </lineage>
</organism>
<keyword evidence="2" id="KW-0560">Oxidoreductase</keyword>
<dbReference type="InterPro" id="IPR011032">
    <property type="entry name" value="GroES-like_sf"/>
</dbReference>
<dbReference type="PROSITE" id="PS01162">
    <property type="entry name" value="QOR_ZETA_CRYSTAL"/>
    <property type="match status" value="1"/>
</dbReference>
<evidence type="ECO:0000313" key="4">
    <source>
        <dbReference type="EMBL" id="SFU61408.1"/>
    </source>
</evidence>
<protein>
    <submittedName>
        <fullName evidence="4">NADPH2:quinone reductase</fullName>
    </submittedName>
</protein>
<dbReference type="GO" id="GO:0070402">
    <property type="term" value="F:NADPH binding"/>
    <property type="evidence" value="ECO:0007669"/>
    <property type="project" value="TreeGrafter"/>
</dbReference>
<dbReference type="Proteomes" id="UP000183656">
    <property type="component" value="Unassembled WGS sequence"/>
</dbReference>
<dbReference type="GO" id="GO:0005829">
    <property type="term" value="C:cytosol"/>
    <property type="evidence" value="ECO:0007669"/>
    <property type="project" value="TreeGrafter"/>
</dbReference>
<sequence>MSLAVQIRQHGGPEVLELADLPVGEPGPGQVRIRHHAIGLNFIDVYHRTGLYPLSMPATIGMEGAGVVEAVGEGVTHLRVGDRAAYAANPPGSYCEARVMPAMGVCKLPDAISFETGAAMMLKGLTAQYLLKKTRPVEGLERGDFVLFHAAAGGVGLIACQWAKALGLQLIGTAGSDAKCQLALDNGAAYAINYASEDFAARVKEITGGKGVKVVYDSVGKDTWDKSLDCLRPFGLMASFGNASGPVPPFAPGSLGAKGSLYVTRQTLFTHISTREATQAMADDLFAVVASGQVKIHIDQRYALADVQQAHRDLEARKTTGSTILTLP</sequence>
<dbReference type="PANTHER" id="PTHR48106:SF13">
    <property type="entry name" value="QUINONE OXIDOREDUCTASE-RELATED"/>
    <property type="match status" value="1"/>
</dbReference>
<dbReference type="Pfam" id="PF08240">
    <property type="entry name" value="ADH_N"/>
    <property type="match status" value="1"/>
</dbReference>
<dbReference type="NCBIfam" id="NF008024">
    <property type="entry name" value="PRK10754.1"/>
    <property type="match status" value="1"/>
</dbReference>
<dbReference type="InterPro" id="IPR020843">
    <property type="entry name" value="ER"/>
</dbReference>
<gene>
    <name evidence="4" type="ORF">SAMN04489707_101135</name>
</gene>
<dbReference type="GO" id="GO:0035925">
    <property type="term" value="F:mRNA 3'-UTR AU-rich region binding"/>
    <property type="evidence" value="ECO:0007669"/>
    <property type="project" value="TreeGrafter"/>
</dbReference>
<reference evidence="4 5" key="1">
    <citation type="submission" date="2016-10" db="EMBL/GenBank/DDBJ databases">
        <authorList>
            <person name="de Groot N.N."/>
        </authorList>
    </citation>
    <scope>NUCLEOTIDE SEQUENCE [LARGE SCALE GENOMIC DNA]</scope>
    <source>
        <strain evidence="4 5">R-24608</strain>
    </source>
</reference>
<dbReference type="InterPro" id="IPR013149">
    <property type="entry name" value="ADH-like_C"/>
</dbReference>
<dbReference type="SUPFAM" id="SSF50129">
    <property type="entry name" value="GroES-like"/>
    <property type="match status" value="1"/>
</dbReference>
<name>A0A1I7HL55_9BURK</name>
<dbReference type="EMBL" id="FPBX01000011">
    <property type="protein sequence ID" value="SFU61408.1"/>
    <property type="molecule type" value="Genomic_DNA"/>
</dbReference>
<dbReference type="RefSeq" id="WP_054255829.1">
    <property type="nucleotide sequence ID" value="NZ_CYIG01000010.1"/>
</dbReference>
<dbReference type="OrthoDB" id="9805883at2"/>
<evidence type="ECO:0000259" key="3">
    <source>
        <dbReference type="SMART" id="SM00829"/>
    </source>
</evidence>
<feature type="domain" description="Enoyl reductase (ER)" evidence="3">
    <location>
        <begin position="11"/>
        <end position="325"/>
    </location>
</feature>
<evidence type="ECO:0000313" key="5">
    <source>
        <dbReference type="Proteomes" id="UP000183656"/>
    </source>
</evidence>
<dbReference type="GO" id="GO:0008270">
    <property type="term" value="F:zinc ion binding"/>
    <property type="evidence" value="ECO:0007669"/>
    <property type="project" value="InterPro"/>
</dbReference>
<accession>A0A1I7HL55</accession>
<dbReference type="Gene3D" id="3.90.180.10">
    <property type="entry name" value="Medium-chain alcohol dehydrogenases, catalytic domain"/>
    <property type="match status" value="1"/>
</dbReference>
<dbReference type="InterPro" id="IPR036291">
    <property type="entry name" value="NAD(P)-bd_dom_sf"/>
</dbReference>
<dbReference type="InterPro" id="IPR013154">
    <property type="entry name" value="ADH-like_N"/>
</dbReference>
<dbReference type="SUPFAM" id="SSF51735">
    <property type="entry name" value="NAD(P)-binding Rossmann-fold domains"/>
    <property type="match status" value="1"/>
</dbReference>
<evidence type="ECO:0000256" key="2">
    <source>
        <dbReference type="ARBA" id="ARBA00023002"/>
    </source>
</evidence>
<dbReference type="Pfam" id="PF00107">
    <property type="entry name" value="ADH_zinc_N"/>
    <property type="match status" value="1"/>
</dbReference>
<dbReference type="Gene3D" id="3.40.50.720">
    <property type="entry name" value="NAD(P)-binding Rossmann-like Domain"/>
    <property type="match status" value="1"/>
</dbReference>
<keyword evidence="5" id="KW-1185">Reference proteome</keyword>